<dbReference type="Proteomes" id="UP000297225">
    <property type="component" value="Unassembled WGS sequence"/>
</dbReference>
<keyword evidence="5" id="KW-0472">Membrane</keyword>
<evidence type="ECO:0000313" key="6">
    <source>
        <dbReference type="EMBL" id="TFH94238.1"/>
    </source>
</evidence>
<keyword evidence="3" id="KW-0812">Transmembrane</keyword>
<evidence type="ECO:0000313" key="7">
    <source>
        <dbReference type="Proteomes" id="UP000297225"/>
    </source>
</evidence>
<protein>
    <submittedName>
        <fullName evidence="6">Lipopolysaccharide biosynthesis protein</fullName>
    </submittedName>
</protein>
<dbReference type="GO" id="GO:0005886">
    <property type="term" value="C:plasma membrane"/>
    <property type="evidence" value="ECO:0007669"/>
    <property type="project" value="UniProtKB-SubCell"/>
</dbReference>
<comment type="subcellular location">
    <subcellularLocation>
        <location evidence="1">Cell membrane</location>
        <topology evidence="1">Multi-pass membrane protein</topology>
    </subcellularLocation>
</comment>
<dbReference type="STRING" id="1122973.GCA_000379925_01240"/>
<comment type="caution">
    <text evidence="6">The sequence shown here is derived from an EMBL/GenBank/DDBJ whole genome shotgun (WGS) entry which is preliminary data.</text>
</comment>
<dbReference type="AlphaFoldDB" id="A0A4Y8WMG1"/>
<keyword evidence="2" id="KW-1003">Cell membrane</keyword>
<dbReference type="InterPro" id="IPR050833">
    <property type="entry name" value="Poly_Biosynth_Transport"/>
</dbReference>
<evidence type="ECO:0000256" key="1">
    <source>
        <dbReference type="ARBA" id="ARBA00004651"/>
    </source>
</evidence>
<dbReference type="OrthoDB" id="88014at2"/>
<organism evidence="6 7">
    <name type="scientific">Porphyromonas levii</name>
    <dbReference type="NCBI Taxonomy" id="28114"/>
    <lineage>
        <taxon>Bacteria</taxon>
        <taxon>Pseudomonadati</taxon>
        <taxon>Bacteroidota</taxon>
        <taxon>Bacteroidia</taxon>
        <taxon>Bacteroidales</taxon>
        <taxon>Porphyromonadaceae</taxon>
        <taxon>Porphyromonas</taxon>
    </lineage>
</organism>
<reference evidence="6 7" key="1">
    <citation type="submission" date="2019-03" db="EMBL/GenBank/DDBJ databases">
        <title>Porphyromonas levii Isolated from the Uterus of Dairy Cows.</title>
        <authorList>
            <person name="Francis A.M."/>
        </authorList>
    </citation>
    <scope>NUCLEOTIDE SEQUENCE [LARGE SCALE GENOMIC DNA]</scope>
    <source>
        <strain evidence="6 7">AF5678</strain>
    </source>
</reference>
<name>A0A4Y8WMG1_9PORP</name>
<dbReference type="PANTHER" id="PTHR30250">
    <property type="entry name" value="PST FAMILY PREDICTED COLANIC ACID TRANSPORTER"/>
    <property type="match status" value="1"/>
</dbReference>
<evidence type="ECO:0000256" key="5">
    <source>
        <dbReference type="ARBA" id="ARBA00023136"/>
    </source>
</evidence>
<accession>A0A4Y8WMG1</accession>
<dbReference type="RefSeq" id="WP_134849490.1">
    <property type="nucleotide sequence ID" value="NZ_CP197400.1"/>
</dbReference>
<evidence type="ECO:0000256" key="4">
    <source>
        <dbReference type="ARBA" id="ARBA00022989"/>
    </source>
</evidence>
<evidence type="ECO:0000256" key="3">
    <source>
        <dbReference type="ARBA" id="ARBA00022692"/>
    </source>
</evidence>
<gene>
    <name evidence="6" type="ORF">E4P47_08380</name>
</gene>
<keyword evidence="7" id="KW-1185">Reference proteome</keyword>
<proteinExistence type="predicted"/>
<evidence type="ECO:0000256" key="2">
    <source>
        <dbReference type="ARBA" id="ARBA00022475"/>
    </source>
</evidence>
<dbReference type="PANTHER" id="PTHR30250:SF11">
    <property type="entry name" value="O-ANTIGEN TRANSPORTER-RELATED"/>
    <property type="match status" value="1"/>
</dbReference>
<sequence>MGIVFRQSFKGTIINLIGVGIGFITTFFVVTELLTPEEIGLTRVLVEAATLVGGYALLATNSSAIRYYPYFRTTDGKDGGFLRLLLIIPLIGILIFGALYLFLRAPLVHFFAPKSGGVDLFQNYYYVVLPLMLFITYQTVLEVYCSLRQRIAIPKLSREVILRLLLLFAYLVYGFGMLDFRGFIAIFVLSYGVMMGVTLLYSFRIAPNALGAPIVIPEGKVQRDFRNYTLFTVLSAMGSSIVQRLDLFMVSSELGMASAGVYTIAFFIVAVVEMPSRSLSAMSAPLASAAIHSGDYREVNRIFREVSNNQLLIGSALLLLIWINVGTIFWVIPNSAVYIQGKWVIFFLGLGKLVDLSFSFGNAILRYSKYYFWTLAYTIIVMVVTILLNLYFIEYWGITGAAIATMITFVISYTFQQLVLWRKMQVTPVNWHMVRIIVPFGLLLGVDYLLPHLGHPILDSMWRMGVIGIFGWLMMRREETFRRLMSQIGDSVTRIIRKL</sequence>
<dbReference type="EMBL" id="SPNC01000157">
    <property type="protein sequence ID" value="TFH94238.1"/>
    <property type="molecule type" value="Genomic_DNA"/>
</dbReference>
<keyword evidence="4" id="KW-1133">Transmembrane helix</keyword>